<keyword evidence="3" id="KW-1185">Reference proteome</keyword>
<evidence type="ECO:0000256" key="1">
    <source>
        <dbReference type="SAM" id="SignalP"/>
    </source>
</evidence>
<feature type="signal peptide" evidence="1">
    <location>
        <begin position="1"/>
        <end position="24"/>
    </location>
</feature>
<dbReference type="AlphaFoldDB" id="A0A6A4H8M8"/>
<protein>
    <recommendedName>
        <fullName evidence="4">CBM1 domain-containing protein</fullName>
    </recommendedName>
</protein>
<reference evidence="2" key="1">
    <citation type="journal article" date="2019" name="Environ. Microbiol.">
        <title>Fungal ecological strategies reflected in gene transcription - a case study of two litter decomposers.</title>
        <authorList>
            <person name="Barbi F."/>
            <person name="Kohler A."/>
            <person name="Barry K."/>
            <person name="Baskaran P."/>
            <person name="Daum C."/>
            <person name="Fauchery L."/>
            <person name="Ihrmark K."/>
            <person name="Kuo A."/>
            <person name="LaButti K."/>
            <person name="Lipzen A."/>
            <person name="Morin E."/>
            <person name="Grigoriev I.V."/>
            <person name="Henrissat B."/>
            <person name="Lindahl B."/>
            <person name="Martin F."/>
        </authorList>
    </citation>
    <scope>NUCLEOTIDE SEQUENCE</scope>
    <source>
        <strain evidence="2">JB14</strain>
    </source>
</reference>
<accession>A0A6A4H8M8</accession>
<sequence length="91" mass="9871">MLRFSNFGAVFSILLLAQVMVVQAFPEPRTTDTKCGIEGQEPYCPSGYVCCGPFFEPIGGGTAFGRWTKIPVASAKTSLVHCEYSAKECNL</sequence>
<dbReference type="EMBL" id="ML769566">
    <property type="protein sequence ID" value="KAE9393684.1"/>
    <property type="molecule type" value="Genomic_DNA"/>
</dbReference>
<proteinExistence type="predicted"/>
<gene>
    <name evidence="2" type="ORF">BT96DRAFT_999209</name>
</gene>
<evidence type="ECO:0008006" key="4">
    <source>
        <dbReference type="Google" id="ProtNLM"/>
    </source>
</evidence>
<dbReference type="Proteomes" id="UP000799118">
    <property type="component" value="Unassembled WGS sequence"/>
</dbReference>
<organism evidence="2 3">
    <name type="scientific">Gymnopus androsaceus JB14</name>
    <dbReference type="NCBI Taxonomy" id="1447944"/>
    <lineage>
        <taxon>Eukaryota</taxon>
        <taxon>Fungi</taxon>
        <taxon>Dikarya</taxon>
        <taxon>Basidiomycota</taxon>
        <taxon>Agaricomycotina</taxon>
        <taxon>Agaricomycetes</taxon>
        <taxon>Agaricomycetidae</taxon>
        <taxon>Agaricales</taxon>
        <taxon>Marasmiineae</taxon>
        <taxon>Omphalotaceae</taxon>
        <taxon>Gymnopus</taxon>
    </lineage>
</organism>
<feature type="chain" id="PRO_5025404481" description="CBM1 domain-containing protein" evidence="1">
    <location>
        <begin position="25"/>
        <end position="91"/>
    </location>
</feature>
<dbReference type="OrthoDB" id="3026402at2759"/>
<evidence type="ECO:0000313" key="2">
    <source>
        <dbReference type="EMBL" id="KAE9393684.1"/>
    </source>
</evidence>
<name>A0A6A4H8M8_9AGAR</name>
<keyword evidence="1" id="KW-0732">Signal</keyword>
<evidence type="ECO:0000313" key="3">
    <source>
        <dbReference type="Proteomes" id="UP000799118"/>
    </source>
</evidence>